<dbReference type="AlphaFoldDB" id="B6FY28"/>
<organism evidence="7 8">
    <name type="scientific">Peptacetobacter hiranonis (strain DSM 13275 / JCM 10541 / KCTC 15199 / TO-931)</name>
    <name type="common">Clostridium hiranonis</name>
    <dbReference type="NCBI Taxonomy" id="500633"/>
    <lineage>
        <taxon>Bacteria</taxon>
        <taxon>Bacillati</taxon>
        <taxon>Bacillota</taxon>
        <taxon>Clostridia</taxon>
        <taxon>Peptostreptococcales</taxon>
        <taxon>Peptostreptococcaceae</taxon>
        <taxon>Peptacetobacter</taxon>
    </lineage>
</organism>
<reference evidence="7 8" key="1">
    <citation type="submission" date="2008-09" db="EMBL/GenBank/DDBJ databases">
        <authorList>
            <person name="Fulton L."/>
            <person name="Clifton S."/>
            <person name="Fulton B."/>
            <person name="Xu J."/>
            <person name="Minx P."/>
            <person name="Pepin K.H."/>
            <person name="Johnson M."/>
            <person name="Thiruvilangam P."/>
            <person name="Bhonagiri V."/>
            <person name="Nash W.E."/>
            <person name="Mardis E.R."/>
            <person name="Wilson R.K."/>
        </authorList>
    </citation>
    <scope>NUCLEOTIDE SEQUENCE [LARGE SCALE GENOMIC DNA]</scope>
    <source>
        <strain evidence="7 8">DSM 13275</strain>
    </source>
</reference>
<dbReference type="PANTHER" id="PTHR34139">
    <property type="entry name" value="UPF0331 PROTEIN MJ0127"/>
    <property type="match status" value="1"/>
</dbReference>
<accession>B6FY28</accession>
<evidence type="ECO:0000256" key="5">
    <source>
        <dbReference type="ARBA" id="ARBA00022801"/>
    </source>
</evidence>
<comment type="caution">
    <text evidence="7">The sequence shown here is derived from an EMBL/GenBank/DDBJ whole genome shotgun (WGS) entry which is preliminary data.</text>
</comment>
<sequence length="112" mass="13263">MDNKKGNEYYLKKVITDLEFVVKHTENINKYELEENEILVDSVMFRLIQISENANKLSDEFKQNYAFIPWRAIKGMRNKIVHDYGSVDLGVVYDTVKEDIPELLRELKESFD</sequence>
<keyword evidence="3" id="KW-0540">Nuclease</keyword>
<proteinExistence type="inferred from homology"/>
<keyword evidence="8" id="KW-1185">Reference proteome</keyword>
<dbReference type="GO" id="GO:0000166">
    <property type="term" value="F:nucleotide binding"/>
    <property type="evidence" value="ECO:0007669"/>
    <property type="project" value="UniProtKB-KW"/>
</dbReference>
<dbReference type="PANTHER" id="PTHR34139:SF1">
    <property type="entry name" value="RNASE MJ1380-RELATED"/>
    <property type="match status" value="1"/>
</dbReference>
<evidence type="ECO:0000256" key="3">
    <source>
        <dbReference type="ARBA" id="ARBA00022722"/>
    </source>
</evidence>
<evidence type="ECO:0000256" key="4">
    <source>
        <dbReference type="ARBA" id="ARBA00022741"/>
    </source>
</evidence>
<evidence type="ECO:0000256" key="1">
    <source>
        <dbReference type="ARBA" id="ARBA00022553"/>
    </source>
</evidence>
<dbReference type="RefSeq" id="WP_006439691.1">
    <property type="nucleotide sequence ID" value="NZ_DS995356.1"/>
</dbReference>
<dbReference type="GO" id="GO:0016787">
    <property type="term" value="F:hydrolase activity"/>
    <property type="evidence" value="ECO:0007669"/>
    <property type="project" value="UniProtKB-KW"/>
</dbReference>
<keyword evidence="5" id="KW-0378">Hydrolase</keyword>
<dbReference type="EMBL" id="ABWP01000030">
    <property type="protein sequence ID" value="EEA85575.1"/>
    <property type="molecule type" value="Genomic_DNA"/>
</dbReference>
<dbReference type="OrthoDB" id="9810538at2"/>
<reference evidence="7 8" key="2">
    <citation type="submission" date="2008-10" db="EMBL/GenBank/DDBJ databases">
        <title>Draft genome sequence of Clostridium hiranonis (DSM 13275).</title>
        <authorList>
            <person name="Sudarsanam P."/>
            <person name="Ley R."/>
            <person name="Guruge J."/>
            <person name="Turnbaugh P.J."/>
            <person name="Mahowald M."/>
            <person name="Liep D."/>
            <person name="Gordon J."/>
        </authorList>
    </citation>
    <scope>NUCLEOTIDE SEQUENCE [LARGE SCALE GENOMIC DNA]</scope>
    <source>
        <strain evidence="7 8">DSM 13275</strain>
    </source>
</reference>
<evidence type="ECO:0000256" key="2">
    <source>
        <dbReference type="ARBA" id="ARBA00022649"/>
    </source>
</evidence>
<comment type="similarity">
    <text evidence="6">Belongs to the HepT RNase toxin family.</text>
</comment>
<dbReference type="STRING" id="500633.CLOHIR_00779"/>
<keyword evidence="4" id="KW-0547">Nucleotide-binding</keyword>
<evidence type="ECO:0000313" key="8">
    <source>
        <dbReference type="Proteomes" id="UP000003178"/>
    </source>
</evidence>
<dbReference type="HOGENOM" id="CLU_142825_3_3_9"/>
<protein>
    <submittedName>
        <fullName evidence="7">Putative toxin-antitoxin system, antitoxin component</fullName>
    </submittedName>
</protein>
<gene>
    <name evidence="7" type="ORF">CLOHIR_00779</name>
</gene>
<dbReference type="InterPro" id="IPR051813">
    <property type="entry name" value="HepT_RNase_toxin"/>
</dbReference>
<dbReference type="InterPro" id="IPR008201">
    <property type="entry name" value="HepT-like"/>
</dbReference>
<dbReference type="GO" id="GO:0110001">
    <property type="term" value="C:toxin-antitoxin complex"/>
    <property type="evidence" value="ECO:0007669"/>
    <property type="project" value="InterPro"/>
</dbReference>
<dbReference type="Pfam" id="PF01934">
    <property type="entry name" value="HepT-like"/>
    <property type="match status" value="1"/>
</dbReference>
<dbReference type="Gene3D" id="1.20.120.580">
    <property type="entry name" value="bsu32300-like"/>
    <property type="match status" value="1"/>
</dbReference>
<dbReference type="eggNOG" id="COG2361">
    <property type="taxonomic scope" value="Bacteria"/>
</dbReference>
<name>B6FY28_PEPHT</name>
<keyword evidence="1" id="KW-0597">Phosphoprotein</keyword>
<keyword evidence="2" id="KW-1277">Toxin-antitoxin system</keyword>
<evidence type="ECO:0000313" key="7">
    <source>
        <dbReference type="EMBL" id="EEA85575.1"/>
    </source>
</evidence>
<dbReference type="Proteomes" id="UP000003178">
    <property type="component" value="Unassembled WGS sequence"/>
</dbReference>
<dbReference type="GO" id="GO:0004540">
    <property type="term" value="F:RNA nuclease activity"/>
    <property type="evidence" value="ECO:0007669"/>
    <property type="project" value="InterPro"/>
</dbReference>
<dbReference type="InterPro" id="IPR037038">
    <property type="entry name" value="HepT-like_sf"/>
</dbReference>
<evidence type="ECO:0000256" key="6">
    <source>
        <dbReference type="ARBA" id="ARBA00024207"/>
    </source>
</evidence>